<gene>
    <name evidence="2" type="ORF">HNR73_007076</name>
</gene>
<dbReference type="EMBL" id="JACHGT010000020">
    <property type="protein sequence ID" value="MBB6039185.1"/>
    <property type="molecule type" value="Genomic_DNA"/>
</dbReference>
<evidence type="ECO:0000313" key="3">
    <source>
        <dbReference type="Proteomes" id="UP000548476"/>
    </source>
</evidence>
<keyword evidence="3" id="KW-1185">Reference proteome</keyword>
<accession>A0A841FSE0</accession>
<comment type="caution">
    <text evidence="2">The sequence shown here is derived from an EMBL/GenBank/DDBJ whole genome shotgun (WGS) entry which is preliminary data.</text>
</comment>
<proteinExistence type="predicted"/>
<dbReference type="InterPro" id="IPR024020">
    <property type="entry name" value="Anit_sigma_mycothiol_RsrA"/>
</dbReference>
<organism evidence="2 3">
    <name type="scientific">Phytomonospora endophytica</name>
    <dbReference type="NCBI Taxonomy" id="714109"/>
    <lineage>
        <taxon>Bacteria</taxon>
        <taxon>Bacillati</taxon>
        <taxon>Actinomycetota</taxon>
        <taxon>Actinomycetes</taxon>
        <taxon>Micromonosporales</taxon>
        <taxon>Micromonosporaceae</taxon>
        <taxon>Phytomonospora</taxon>
    </lineage>
</organism>
<sequence>MSCGDPHEVDCREVLSEVYFYLDAECADARRAIIRQHLDECTPCLREFGIEQEVRALVQRCCRQEVAPNGLKDRLRAKLSDLDFPR</sequence>
<evidence type="ECO:0000313" key="2">
    <source>
        <dbReference type="EMBL" id="MBB6039185.1"/>
    </source>
</evidence>
<dbReference type="NCBIfam" id="TIGR03988">
    <property type="entry name" value="antisig_RsrA"/>
    <property type="match status" value="1"/>
</dbReference>
<dbReference type="InterPro" id="IPR027383">
    <property type="entry name" value="Znf_put"/>
</dbReference>
<dbReference type="Proteomes" id="UP000548476">
    <property type="component" value="Unassembled WGS sequence"/>
</dbReference>
<dbReference type="RefSeq" id="WP_184792274.1">
    <property type="nucleotide sequence ID" value="NZ_BONT01000051.1"/>
</dbReference>
<reference evidence="2 3" key="1">
    <citation type="submission" date="2020-08" db="EMBL/GenBank/DDBJ databases">
        <title>Genomic Encyclopedia of Type Strains, Phase IV (KMG-IV): sequencing the most valuable type-strain genomes for metagenomic binning, comparative biology and taxonomic classification.</title>
        <authorList>
            <person name="Goeker M."/>
        </authorList>
    </citation>
    <scope>NUCLEOTIDE SEQUENCE [LARGE SCALE GENOMIC DNA]</scope>
    <source>
        <strain evidence="2 3">YIM 65646</strain>
    </source>
</reference>
<evidence type="ECO:0000259" key="1">
    <source>
        <dbReference type="Pfam" id="PF13490"/>
    </source>
</evidence>
<protein>
    <submittedName>
        <fullName evidence="2">Mycothiol system anti-sigma-R factor</fullName>
    </submittedName>
</protein>
<name>A0A841FSE0_9ACTN</name>
<feature type="domain" description="Putative zinc-finger" evidence="1">
    <location>
        <begin position="11"/>
        <end position="44"/>
    </location>
</feature>
<dbReference type="AlphaFoldDB" id="A0A841FSE0"/>
<dbReference type="Pfam" id="PF13490">
    <property type="entry name" value="zf-HC2"/>
    <property type="match status" value="1"/>
</dbReference>